<feature type="domain" description="PNPLA" evidence="3">
    <location>
        <begin position="3"/>
        <end position="202"/>
    </location>
</feature>
<sequence length="388" mass="43762">MRVISFDGGPSALITLRVLRELEARYPGFVDRAQMFSGTSTGAFVSLYLAHALSARHREGNKQPGCLDIIDGCIAFNERMTRQFKVKAINIARLISGLYPMYDGEAIREVLEETFGDAKLCELERMVVIEAFDSTVWRKATYHQFPPHADYVTTIVDAALASSAFPVLMPIYRSGNNLGGHKNDLMMDGALSNNSTAMTALSDALGYFAYQDGHDAEADGLSEARYLSRISILSLGCTPQSPKWFERCAEMNSSLGTFLESLWKKPHRRPMREMNYGWIWLLLHNFRAAMAYIEGGAQSDARYASELLGPTRFFRFRPPLNSIDFVMNLLGDPDALIEQTRDVARVCWKESLEAYHLQQRMPPEQRQPWSNLISWAESYWMGAPPPMG</sequence>
<accession>A0ABT5DHN5</accession>
<dbReference type="SUPFAM" id="SSF52151">
    <property type="entry name" value="FabD/lysophospholipase-like"/>
    <property type="match status" value="1"/>
</dbReference>
<evidence type="ECO:0000256" key="2">
    <source>
        <dbReference type="PROSITE-ProRule" id="PRU01161"/>
    </source>
</evidence>
<feature type="active site" description="Nucleophile" evidence="2">
    <location>
        <position position="40"/>
    </location>
</feature>
<keyword evidence="2" id="KW-0442">Lipid degradation</keyword>
<organism evidence="4 5">
    <name type="scientific">Stigmatella ashevillensis</name>
    <dbReference type="NCBI Taxonomy" id="2995309"/>
    <lineage>
        <taxon>Bacteria</taxon>
        <taxon>Pseudomonadati</taxon>
        <taxon>Myxococcota</taxon>
        <taxon>Myxococcia</taxon>
        <taxon>Myxococcales</taxon>
        <taxon>Cystobacterineae</taxon>
        <taxon>Archangiaceae</taxon>
        <taxon>Stigmatella</taxon>
    </lineage>
</organism>
<keyword evidence="5" id="KW-1185">Reference proteome</keyword>
<dbReference type="Gene3D" id="3.40.1090.10">
    <property type="entry name" value="Cytosolic phospholipase A2 catalytic domain"/>
    <property type="match status" value="1"/>
</dbReference>
<dbReference type="Proteomes" id="UP001221838">
    <property type="component" value="Unassembled WGS sequence"/>
</dbReference>
<comment type="caution">
    <text evidence="2">Lacks conserved residue(s) required for the propagation of feature annotation.</text>
</comment>
<name>A0ABT5DHN5_9BACT</name>
<keyword evidence="2" id="KW-0378">Hydrolase</keyword>
<feature type="short sequence motif" description="DGA/G" evidence="2">
    <location>
        <begin position="188"/>
        <end position="190"/>
    </location>
</feature>
<reference evidence="4 5" key="1">
    <citation type="submission" date="2022-11" db="EMBL/GenBank/DDBJ databases">
        <title>Minimal conservation of predation-associated metabolite biosynthetic gene clusters underscores biosynthetic potential of Myxococcota including descriptions for ten novel species: Archangium lansinium sp. nov., Myxococcus landrumus sp. nov., Nannocystis bai.</title>
        <authorList>
            <person name="Ahearne A."/>
            <person name="Stevens C."/>
            <person name="Dowd S."/>
        </authorList>
    </citation>
    <scope>NUCLEOTIDE SEQUENCE [LARGE SCALE GENOMIC DNA]</scope>
    <source>
        <strain evidence="4 5">NCWAL01</strain>
    </source>
</reference>
<dbReference type="PROSITE" id="PS51635">
    <property type="entry name" value="PNPLA"/>
    <property type="match status" value="1"/>
</dbReference>
<proteinExistence type="predicted"/>
<dbReference type="InterPro" id="IPR047156">
    <property type="entry name" value="Teg/CotR/CapV-like"/>
</dbReference>
<dbReference type="EMBL" id="JAQNDM010000002">
    <property type="protein sequence ID" value="MDC0711871.1"/>
    <property type="molecule type" value="Genomic_DNA"/>
</dbReference>
<dbReference type="PANTHER" id="PTHR24138:SF10">
    <property type="entry name" value="PHOSPHOLIPASE A2"/>
    <property type="match status" value="1"/>
</dbReference>
<comment type="caution">
    <text evidence="4">The sequence shown here is derived from an EMBL/GenBank/DDBJ whole genome shotgun (WGS) entry which is preliminary data.</text>
</comment>
<dbReference type="InterPro" id="IPR016035">
    <property type="entry name" value="Acyl_Trfase/lysoPLipase"/>
</dbReference>
<evidence type="ECO:0000256" key="1">
    <source>
        <dbReference type="ARBA" id="ARBA00023098"/>
    </source>
</evidence>
<dbReference type="PANTHER" id="PTHR24138">
    <property type="entry name" value="INTRACELLLAR PHOSPHOLIPASE A FAMILY"/>
    <property type="match status" value="1"/>
</dbReference>
<evidence type="ECO:0000259" key="3">
    <source>
        <dbReference type="PROSITE" id="PS51635"/>
    </source>
</evidence>
<keyword evidence="1 2" id="KW-0443">Lipid metabolism</keyword>
<feature type="short sequence motif" description="GXSXG" evidence="2">
    <location>
        <begin position="38"/>
        <end position="42"/>
    </location>
</feature>
<evidence type="ECO:0000313" key="5">
    <source>
        <dbReference type="Proteomes" id="UP001221838"/>
    </source>
</evidence>
<dbReference type="RefSeq" id="WP_272141874.1">
    <property type="nucleotide sequence ID" value="NZ_JAQNDM010000002.1"/>
</dbReference>
<feature type="active site" description="Proton acceptor" evidence="2">
    <location>
        <position position="188"/>
    </location>
</feature>
<dbReference type="InterPro" id="IPR002641">
    <property type="entry name" value="PNPLA_dom"/>
</dbReference>
<gene>
    <name evidence="4" type="ORF">POL68_25610</name>
</gene>
<evidence type="ECO:0000313" key="4">
    <source>
        <dbReference type="EMBL" id="MDC0711871.1"/>
    </source>
</evidence>
<protein>
    <submittedName>
        <fullName evidence="4">Patatin-like phospholipase family protein</fullName>
    </submittedName>
</protein>
<dbReference type="Pfam" id="PF01734">
    <property type="entry name" value="Patatin"/>
    <property type="match status" value="1"/>
</dbReference>